<feature type="transmembrane region" description="Helical" evidence="1">
    <location>
        <begin position="95"/>
        <end position="124"/>
    </location>
</feature>
<gene>
    <name evidence="2" type="ORF">K3152_02945</name>
</gene>
<dbReference type="Proteomes" id="UP000783253">
    <property type="component" value="Unassembled WGS sequence"/>
</dbReference>
<evidence type="ECO:0008006" key="4">
    <source>
        <dbReference type="Google" id="ProtNLM"/>
    </source>
</evidence>
<evidence type="ECO:0000313" key="2">
    <source>
        <dbReference type="EMBL" id="MBX7457194.1"/>
    </source>
</evidence>
<sequence length="175" mass="19819">MIPEFWPWFFKRTGRQTGLRALVSKWLILDIAVAAILTFFLRIDGFGFAEKALFPAASILVGMAVAWTARAAIIINDKDFRSKFVREENPIEDYVYGYQTSILILFSAIVYIAIMAAGGFDFYIWTNQASRLASGFFMYALISLTIRECWSVINFTNLLSLLSASAEPRDEPSEE</sequence>
<accession>A0ABS7IZG6</accession>
<feature type="transmembrane region" description="Helical" evidence="1">
    <location>
        <begin position="20"/>
        <end position="41"/>
    </location>
</feature>
<feature type="transmembrane region" description="Helical" evidence="1">
    <location>
        <begin position="136"/>
        <end position="153"/>
    </location>
</feature>
<evidence type="ECO:0000313" key="3">
    <source>
        <dbReference type="Proteomes" id="UP000783253"/>
    </source>
</evidence>
<reference evidence="2 3" key="1">
    <citation type="submission" date="2021-08" db="EMBL/GenBank/DDBJ databases">
        <title>Comparative Genomics Analysis of the Genus Qipengyuania Reveals Extensive Genetic Diversity and Metabolic Versatility, Including the Description of Fifteen Novel Species.</title>
        <authorList>
            <person name="Liu Y."/>
        </authorList>
    </citation>
    <scope>NUCLEOTIDE SEQUENCE [LARGE SCALE GENOMIC DNA]</scope>
    <source>
        <strain evidence="2 3">1NDH17</strain>
    </source>
</reference>
<name>A0ABS7IZG6_9SPHN</name>
<evidence type="ECO:0000256" key="1">
    <source>
        <dbReference type="SAM" id="Phobius"/>
    </source>
</evidence>
<protein>
    <recommendedName>
        <fullName evidence="4">TRAP transporter small permease subunit</fullName>
    </recommendedName>
</protein>
<feature type="transmembrane region" description="Helical" evidence="1">
    <location>
        <begin position="53"/>
        <end position="75"/>
    </location>
</feature>
<organism evidence="2 3">
    <name type="scientific">Qipengyuania polymorpha</name>
    <dbReference type="NCBI Taxonomy" id="2867234"/>
    <lineage>
        <taxon>Bacteria</taxon>
        <taxon>Pseudomonadati</taxon>
        <taxon>Pseudomonadota</taxon>
        <taxon>Alphaproteobacteria</taxon>
        <taxon>Sphingomonadales</taxon>
        <taxon>Erythrobacteraceae</taxon>
        <taxon>Qipengyuania</taxon>
    </lineage>
</organism>
<keyword evidence="1" id="KW-0472">Membrane</keyword>
<keyword evidence="3" id="KW-1185">Reference proteome</keyword>
<keyword evidence="1" id="KW-0812">Transmembrane</keyword>
<dbReference type="EMBL" id="JAIGNK010000001">
    <property type="protein sequence ID" value="MBX7457194.1"/>
    <property type="molecule type" value="Genomic_DNA"/>
</dbReference>
<dbReference type="RefSeq" id="WP_221572524.1">
    <property type="nucleotide sequence ID" value="NZ_JAIGNK010000001.1"/>
</dbReference>
<keyword evidence="1" id="KW-1133">Transmembrane helix</keyword>
<comment type="caution">
    <text evidence="2">The sequence shown here is derived from an EMBL/GenBank/DDBJ whole genome shotgun (WGS) entry which is preliminary data.</text>
</comment>
<proteinExistence type="predicted"/>